<feature type="transmembrane region" description="Helical" evidence="7">
    <location>
        <begin position="6"/>
        <end position="23"/>
    </location>
</feature>
<comment type="subcellular location">
    <subcellularLocation>
        <location evidence="1 7">Membrane</location>
        <topology evidence="1 7">Multi-pass membrane protein</topology>
    </subcellularLocation>
</comment>
<evidence type="ECO:0000256" key="6">
    <source>
        <dbReference type="ARBA" id="ARBA00023136"/>
    </source>
</evidence>
<feature type="transmembrane region" description="Helical" evidence="7">
    <location>
        <begin position="487"/>
        <end position="506"/>
    </location>
</feature>
<dbReference type="PANTHER" id="PTHR11101:SF57">
    <property type="entry name" value="PHOSPHATE TRANSPORTER"/>
    <property type="match status" value="1"/>
</dbReference>
<evidence type="ECO:0000313" key="10">
    <source>
        <dbReference type="Proteomes" id="UP000803884"/>
    </source>
</evidence>
<keyword evidence="3 7" id="KW-0592">Phosphate transport</keyword>
<name>A0AB34KDX3_9PEZI</name>
<feature type="transmembrane region" description="Helical" evidence="7">
    <location>
        <begin position="146"/>
        <end position="171"/>
    </location>
</feature>
<dbReference type="RefSeq" id="XP_069225393.1">
    <property type="nucleotide sequence ID" value="XM_069377764.1"/>
</dbReference>
<gene>
    <name evidence="9" type="ORF">WHR41_09160</name>
</gene>
<comment type="caution">
    <text evidence="9">The sequence shown here is derived from an EMBL/GenBank/DDBJ whole genome shotgun (WGS) entry which is preliminary data.</text>
</comment>
<evidence type="ECO:0000256" key="1">
    <source>
        <dbReference type="ARBA" id="ARBA00004141"/>
    </source>
</evidence>
<keyword evidence="2 7" id="KW-0813">Transport</keyword>
<dbReference type="PANTHER" id="PTHR11101">
    <property type="entry name" value="PHOSPHATE TRANSPORTER"/>
    <property type="match status" value="1"/>
</dbReference>
<organism evidence="9 10">
    <name type="scientific">Cladosporium halotolerans</name>
    <dbReference type="NCBI Taxonomy" id="1052096"/>
    <lineage>
        <taxon>Eukaryota</taxon>
        <taxon>Fungi</taxon>
        <taxon>Dikarya</taxon>
        <taxon>Ascomycota</taxon>
        <taxon>Pezizomycotina</taxon>
        <taxon>Dothideomycetes</taxon>
        <taxon>Dothideomycetidae</taxon>
        <taxon>Cladosporiales</taxon>
        <taxon>Cladosporiaceae</taxon>
        <taxon>Cladosporium</taxon>
    </lineage>
</organism>
<dbReference type="Pfam" id="PF01384">
    <property type="entry name" value="PHO4"/>
    <property type="match status" value="1"/>
</dbReference>
<feature type="transmembrane region" description="Helical" evidence="7">
    <location>
        <begin position="117"/>
        <end position="140"/>
    </location>
</feature>
<evidence type="ECO:0000313" key="9">
    <source>
        <dbReference type="EMBL" id="KAL1582286.1"/>
    </source>
</evidence>
<feature type="region of interest" description="Disordered" evidence="8">
    <location>
        <begin position="296"/>
        <end position="327"/>
    </location>
</feature>
<feature type="transmembrane region" description="Helical" evidence="7">
    <location>
        <begin position="85"/>
        <end position="105"/>
    </location>
</feature>
<feature type="transmembrane region" description="Helical" evidence="7">
    <location>
        <begin position="573"/>
        <end position="599"/>
    </location>
</feature>
<dbReference type="GO" id="GO:0005315">
    <property type="term" value="F:phosphate transmembrane transporter activity"/>
    <property type="evidence" value="ECO:0007669"/>
    <property type="project" value="InterPro"/>
</dbReference>
<comment type="function">
    <text evidence="7">Sodium-phosphate symporter.</text>
</comment>
<evidence type="ECO:0000256" key="3">
    <source>
        <dbReference type="ARBA" id="ARBA00022592"/>
    </source>
</evidence>
<proteinExistence type="inferred from homology"/>
<keyword evidence="10" id="KW-1185">Reference proteome</keyword>
<dbReference type="GO" id="GO:0035435">
    <property type="term" value="P:phosphate ion transmembrane transport"/>
    <property type="evidence" value="ECO:0007669"/>
    <property type="project" value="TreeGrafter"/>
</dbReference>
<keyword evidence="5 7" id="KW-1133">Transmembrane helix</keyword>
<evidence type="ECO:0000256" key="4">
    <source>
        <dbReference type="ARBA" id="ARBA00022692"/>
    </source>
</evidence>
<dbReference type="GO" id="GO:0016020">
    <property type="term" value="C:membrane"/>
    <property type="evidence" value="ECO:0007669"/>
    <property type="project" value="UniProtKB-SubCell"/>
</dbReference>
<evidence type="ECO:0000256" key="5">
    <source>
        <dbReference type="ARBA" id="ARBA00022989"/>
    </source>
</evidence>
<protein>
    <recommendedName>
        <fullName evidence="7">Phosphate transporter</fullName>
    </recommendedName>
</protein>
<accession>A0AB34KDX3</accession>
<dbReference type="Proteomes" id="UP000803884">
    <property type="component" value="Unassembled WGS sequence"/>
</dbReference>
<dbReference type="EMBL" id="JAAQHG020000055">
    <property type="protein sequence ID" value="KAL1582286.1"/>
    <property type="molecule type" value="Genomic_DNA"/>
</dbReference>
<dbReference type="GeneID" id="96010602"/>
<keyword evidence="4 7" id="KW-0812">Transmembrane</keyword>
<feature type="transmembrane region" description="Helical" evidence="7">
    <location>
        <begin position="183"/>
        <end position="207"/>
    </location>
</feature>
<keyword evidence="6 7" id="KW-0472">Membrane</keyword>
<feature type="transmembrane region" description="Helical" evidence="7">
    <location>
        <begin position="219"/>
        <end position="243"/>
    </location>
</feature>
<evidence type="ECO:0000256" key="7">
    <source>
        <dbReference type="RuleBase" id="RU363058"/>
    </source>
</evidence>
<evidence type="ECO:0000256" key="2">
    <source>
        <dbReference type="ARBA" id="ARBA00022448"/>
    </source>
</evidence>
<sequence>MPVLDEYTYVFALGTCFALLEAYNNGANDVANSWATSVSSRSLTYRNAMVCATIFELLGALTVGARTASTIKNGIISPEAFQGNAGVQLLAFACAACGAGSWVMWCSKNNITVSSTYSLVSSLVGVGVATVGASGVTWGWSSGSGVGAIFAGLLMAPVISACFGATIFTLIKVVVHMRRENAVYWAVWTSPFFFLIAGTICTLTIVYKGSPRLGLGEKPAWYIATVTMGVGWGLFFLSALFFLPYTHAKVIKKDYTLSLIDILVGPFLFNRTVPADAVNAKIPDFAVIQHSDEDRQSAQATTIEAEGKGADNTGKAPSGSALDNEAGGMRGITHADYRLMMDEATERHHANLRKKNNPLGWAMRVLHTNPLGAGSLHEFENMRTVLKRFPAMIVVGALYGAHYDIHTAQLGIEGTPEGKRMARTYAHAPKYPNEVEYLYSFIQIITACTASFAHGAGDVGNAVGVWAGMYAAWTTGNPAASKEPVPLWQIAVIVVALDIGFITYGYNIMKVMGNKITYHSPSRGASMELGAAITVLVFSQYSLPVSTTMCITGATVGSGLCNGSLRAVNWKRVFLILGSWFITVPAAALIGGITMGLALNTPHFP</sequence>
<evidence type="ECO:0000256" key="8">
    <source>
        <dbReference type="SAM" id="MobiDB-lite"/>
    </source>
</evidence>
<feature type="transmembrane region" description="Helical" evidence="7">
    <location>
        <begin position="44"/>
        <end position="65"/>
    </location>
</feature>
<dbReference type="AlphaFoldDB" id="A0AB34KDX3"/>
<dbReference type="InterPro" id="IPR001204">
    <property type="entry name" value="Phos_transporter"/>
</dbReference>
<reference evidence="9 10" key="1">
    <citation type="journal article" date="2020" name="Microbiol. Resour. Announc.">
        <title>Draft Genome Sequence of a Cladosporium Species Isolated from the Mesophotic Ascidian Didemnum maculosum.</title>
        <authorList>
            <person name="Gioti A."/>
            <person name="Siaperas R."/>
            <person name="Nikolaivits E."/>
            <person name="Le Goff G."/>
            <person name="Ouazzani J."/>
            <person name="Kotoulas G."/>
            <person name="Topakas E."/>
        </authorList>
    </citation>
    <scope>NUCLEOTIDE SEQUENCE [LARGE SCALE GENOMIC DNA]</scope>
    <source>
        <strain evidence="9 10">TM138-S3</strain>
    </source>
</reference>
<comment type="similarity">
    <text evidence="7">Belongs to the inorganic phosphate transporter (PiT) (TC 2.A.20) family.</text>
</comment>